<dbReference type="Proteomes" id="UP000781958">
    <property type="component" value="Unassembled WGS sequence"/>
</dbReference>
<feature type="domain" description="ABC transporter" evidence="8">
    <location>
        <begin position="329"/>
        <end position="556"/>
    </location>
</feature>
<dbReference type="PANTHER" id="PTHR24221:SF654">
    <property type="entry name" value="ATP-BINDING CASSETTE SUB-FAMILY B MEMBER 6"/>
    <property type="match status" value="1"/>
</dbReference>
<evidence type="ECO:0000256" key="3">
    <source>
        <dbReference type="ARBA" id="ARBA00022741"/>
    </source>
</evidence>
<dbReference type="InterPro" id="IPR003439">
    <property type="entry name" value="ABC_transporter-like_ATP-bd"/>
</dbReference>
<dbReference type="Pfam" id="PF00005">
    <property type="entry name" value="ABC_tran"/>
    <property type="match status" value="1"/>
</dbReference>
<dbReference type="RefSeq" id="WP_209764726.1">
    <property type="nucleotide sequence ID" value="NZ_JAGINP010000003.1"/>
</dbReference>
<keyword evidence="4 10" id="KW-0067">ATP-binding</keyword>
<protein>
    <submittedName>
        <fullName evidence="10">ATP-binding cassette transporter</fullName>
    </submittedName>
</protein>
<dbReference type="GO" id="GO:0005524">
    <property type="term" value="F:ATP binding"/>
    <property type="evidence" value="ECO:0007669"/>
    <property type="project" value="UniProtKB-KW"/>
</dbReference>
<name>A0ABS4SGX2_9PROT</name>
<evidence type="ECO:0000313" key="10">
    <source>
        <dbReference type="EMBL" id="MBP2291308.1"/>
    </source>
</evidence>
<evidence type="ECO:0000256" key="2">
    <source>
        <dbReference type="ARBA" id="ARBA00022692"/>
    </source>
</evidence>
<dbReference type="NCBIfam" id="TIGR01194">
    <property type="entry name" value="cyc_pep_trnsptr"/>
    <property type="match status" value="1"/>
</dbReference>
<comment type="subcellular location">
    <subcellularLocation>
        <location evidence="1">Cell membrane</location>
        <topology evidence="1">Multi-pass membrane protein</topology>
    </subcellularLocation>
</comment>
<dbReference type="InterPro" id="IPR039421">
    <property type="entry name" value="Type_1_exporter"/>
</dbReference>
<evidence type="ECO:0000313" key="11">
    <source>
        <dbReference type="Proteomes" id="UP000781958"/>
    </source>
</evidence>
<feature type="transmembrane region" description="Helical" evidence="7">
    <location>
        <begin position="20"/>
        <end position="40"/>
    </location>
</feature>
<dbReference type="Gene3D" id="1.20.1560.10">
    <property type="entry name" value="ABC transporter type 1, transmembrane domain"/>
    <property type="match status" value="1"/>
</dbReference>
<dbReference type="InterPro" id="IPR005898">
    <property type="entry name" value="Cyc_pep_transpt_SyrD/YojI"/>
</dbReference>
<accession>A0ABS4SGX2</accession>
<dbReference type="SUPFAM" id="SSF52540">
    <property type="entry name" value="P-loop containing nucleoside triphosphate hydrolases"/>
    <property type="match status" value="1"/>
</dbReference>
<dbReference type="InterPro" id="IPR027417">
    <property type="entry name" value="P-loop_NTPase"/>
</dbReference>
<keyword evidence="3" id="KW-0547">Nucleotide-binding</keyword>
<organism evidence="10 11">
    <name type="scientific">Azospirillum rugosum</name>
    <dbReference type="NCBI Taxonomy" id="416170"/>
    <lineage>
        <taxon>Bacteria</taxon>
        <taxon>Pseudomonadati</taxon>
        <taxon>Pseudomonadota</taxon>
        <taxon>Alphaproteobacteria</taxon>
        <taxon>Rhodospirillales</taxon>
        <taxon>Azospirillaceae</taxon>
        <taxon>Azospirillum</taxon>
    </lineage>
</organism>
<dbReference type="EMBL" id="JAGINP010000003">
    <property type="protein sequence ID" value="MBP2291308.1"/>
    <property type="molecule type" value="Genomic_DNA"/>
</dbReference>
<dbReference type="PANTHER" id="PTHR24221">
    <property type="entry name" value="ATP-BINDING CASSETTE SUB-FAMILY B"/>
    <property type="match status" value="1"/>
</dbReference>
<dbReference type="PROSITE" id="PS50893">
    <property type="entry name" value="ABC_TRANSPORTER_2"/>
    <property type="match status" value="1"/>
</dbReference>
<dbReference type="PROSITE" id="PS50929">
    <property type="entry name" value="ABC_TM1F"/>
    <property type="match status" value="1"/>
</dbReference>
<evidence type="ECO:0000256" key="5">
    <source>
        <dbReference type="ARBA" id="ARBA00022989"/>
    </source>
</evidence>
<dbReference type="InterPro" id="IPR036640">
    <property type="entry name" value="ABC1_TM_sf"/>
</dbReference>
<proteinExistence type="predicted"/>
<feature type="transmembrane region" description="Helical" evidence="7">
    <location>
        <begin position="265"/>
        <end position="290"/>
    </location>
</feature>
<gene>
    <name evidence="10" type="ORF">J2851_001057</name>
</gene>
<dbReference type="InterPro" id="IPR003593">
    <property type="entry name" value="AAA+_ATPase"/>
</dbReference>
<dbReference type="SUPFAM" id="SSF90123">
    <property type="entry name" value="ABC transporter transmembrane region"/>
    <property type="match status" value="1"/>
</dbReference>
<dbReference type="Pfam" id="PF00664">
    <property type="entry name" value="ABC_membrane"/>
    <property type="match status" value="1"/>
</dbReference>
<keyword evidence="6 7" id="KW-0472">Membrane</keyword>
<sequence length="556" mass="60591">MKLLPLVLREIPENLKTLALMNALSAVATAALLWLVDAASKDAATGTVNPRLLIMYAVTVTLFGVTHNYALVTASQDAERLIHRIRLRLFDAVRRADLVTVERIGRASLNGVLTQDTQTLARTLPMLAIGGQQGVMLVFLAVYLAWLSPIACVMAFGFAGLATAVKVGRTTRLRRNMMESAAAEAGVFDGLTDLLKGFKEVRMSRPRADGLIRDLGEASARARAVNVDMKAQWGRNFSLVEAMFYALIGMMVFAVPLFTSGYYQVVVPATTAALFIVGPVSTVSFVAPLVTQTELALSNIEAMEERLRAAAGDAPNESAEPLPKPPASIALSGATFAYTDADGTPVFAVGPLSAEFRAGEITFVTGGNGSGKSTMLRLLTGLMPLSGGERLADGEPVPAERMQSYRDQISAIFSDYHLSRRLYGVADPDPARIRALLERLEMQDKVTVADGAFSTVSLSTGQRKRLALVVAQLEDKPVIVLDEWAADQDPHFRRVFYEELLPELRAAGKIVICVTHDDRWFHLADRVYHMNEGRIEEGRIEEGHRHHTLFSLEPAQ</sequence>
<evidence type="ECO:0000256" key="6">
    <source>
        <dbReference type="ARBA" id="ARBA00023136"/>
    </source>
</evidence>
<comment type="caution">
    <text evidence="10">The sequence shown here is derived from an EMBL/GenBank/DDBJ whole genome shotgun (WGS) entry which is preliminary data.</text>
</comment>
<feature type="transmembrane region" description="Helical" evidence="7">
    <location>
        <begin position="135"/>
        <end position="165"/>
    </location>
</feature>
<evidence type="ECO:0000259" key="8">
    <source>
        <dbReference type="PROSITE" id="PS50893"/>
    </source>
</evidence>
<dbReference type="InterPro" id="IPR011527">
    <property type="entry name" value="ABC1_TM_dom"/>
</dbReference>
<evidence type="ECO:0000256" key="1">
    <source>
        <dbReference type="ARBA" id="ARBA00004651"/>
    </source>
</evidence>
<evidence type="ECO:0000256" key="7">
    <source>
        <dbReference type="SAM" id="Phobius"/>
    </source>
</evidence>
<dbReference type="SMART" id="SM00382">
    <property type="entry name" value="AAA"/>
    <property type="match status" value="1"/>
</dbReference>
<reference evidence="10 11" key="1">
    <citation type="submission" date="2021-03" db="EMBL/GenBank/DDBJ databases">
        <title>Genomic Encyclopedia of Type Strains, Phase III (KMG-III): the genomes of soil and plant-associated and newly described type strains.</title>
        <authorList>
            <person name="Whitman W."/>
        </authorList>
    </citation>
    <scope>NUCLEOTIDE SEQUENCE [LARGE SCALE GENOMIC DNA]</scope>
    <source>
        <strain evidence="10 11">IMMIB AFH-6</strain>
    </source>
</reference>
<evidence type="ECO:0000259" key="9">
    <source>
        <dbReference type="PROSITE" id="PS50929"/>
    </source>
</evidence>
<keyword evidence="2 7" id="KW-0812">Transmembrane</keyword>
<dbReference type="Gene3D" id="3.40.50.300">
    <property type="entry name" value="P-loop containing nucleotide triphosphate hydrolases"/>
    <property type="match status" value="1"/>
</dbReference>
<feature type="transmembrane region" description="Helical" evidence="7">
    <location>
        <begin position="239"/>
        <end position="259"/>
    </location>
</feature>
<evidence type="ECO:0000256" key="4">
    <source>
        <dbReference type="ARBA" id="ARBA00022840"/>
    </source>
</evidence>
<feature type="transmembrane region" description="Helical" evidence="7">
    <location>
        <begin position="52"/>
        <end position="71"/>
    </location>
</feature>
<feature type="domain" description="ABC transmembrane type-1" evidence="9">
    <location>
        <begin position="18"/>
        <end position="292"/>
    </location>
</feature>
<keyword evidence="11" id="KW-1185">Reference proteome</keyword>
<keyword evidence="5 7" id="KW-1133">Transmembrane helix</keyword>